<gene>
    <name evidence="2" type="ORF">A4H34_01475</name>
</gene>
<sequence>MSRVNVDQLGVGRDIDGVGTDIREGEGIEGIGTGLGAQRGRPLPGRVEQADGALVPPSDGAVAAVVDGLGLGSSEPQEARPPIPIAPATNTTQRIAGEAT</sequence>
<keyword evidence="3" id="KW-1185">Reference proteome</keyword>
<feature type="region of interest" description="Disordered" evidence="1">
    <location>
        <begin position="1"/>
        <end position="58"/>
    </location>
</feature>
<feature type="compositionally biased region" description="Basic and acidic residues" evidence="1">
    <location>
        <begin position="13"/>
        <end position="26"/>
    </location>
</feature>
<name>A0A179B473_9ACTO</name>
<proteinExistence type="predicted"/>
<protein>
    <submittedName>
        <fullName evidence="2">Uncharacterized protein</fullName>
    </submittedName>
</protein>
<evidence type="ECO:0000313" key="3">
    <source>
        <dbReference type="Proteomes" id="UP000078368"/>
    </source>
</evidence>
<dbReference type="EMBL" id="LVZK01000001">
    <property type="protein sequence ID" value="OAP85891.1"/>
    <property type="molecule type" value="Genomic_DNA"/>
</dbReference>
<evidence type="ECO:0000256" key="1">
    <source>
        <dbReference type="SAM" id="MobiDB-lite"/>
    </source>
</evidence>
<comment type="caution">
    <text evidence="2">The sequence shown here is derived from an EMBL/GenBank/DDBJ whole genome shotgun (WGS) entry which is preliminary data.</text>
</comment>
<dbReference type="Proteomes" id="UP000078368">
    <property type="component" value="Unassembled WGS sequence"/>
</dbReference>
<feature type="region of interest" description="Disordered" evidence="1">
    <location>
        <begin position="72"/>
        <end position="100"/>
    </location>
</feature>
<dbReference type="RefSeq" id="WP_064230833.1">
    <property type="nucleotide sequence ID" value="NZ_LVZK01000001.1"/>
</dbReference>
<evidence type="ECO:0000313" key="2">
    <source>
        <dbReference type="EMBL" id="OAP85891.1"/>
    </source>
</evidence>
<accession>A0A179B473</accession>
<organism evidence="2 3">
    <name type="scientific">Peptidiphaga gingivicola</name>
    <dbReference type="NCBI Taxonomy" id="2741497"/>
    <lineage>
        <taxon>Bacteria</taxon>
        <taxon>Bacillati</taxon>
        <taxon>Actinomycetota</taxon>
        <taxon>Actinomycetes</taxon>
        <taxon>Actinomycetales</taxon>
        <taxon>Actinomycetaceae</taxon>
        <taxon>Peptidiphaga</taxon>
    </lineage>
</organism>
<dbReference type="AlphaFoldDB" id="A0A179B473"/>
<reference evidence="2 3" key="1">
    <citation type="submission" date="2016-04" db="EMBL/GenBank/DDBJ databases">
        <title>Peptidophaga gingivicola gen. nov., sp. nov., isolated from human subgingival plaque.</title>
        <authorList>
            <person name="Beall C.J."/>
            <person name="Mokrzan E.M."/>
            <person name="Griffen A.L."/>
            <person name="Leys E.J."/>
        </authorList>
    </citation>
    <scope>NUCLEOTIDE SEQUENCE [LARGE SCALE GENOMIC DNA]</scope>
    <source>
        <strain evidence="2 3">BA112</strain>
    </source>
</reference>
<feature type="compositionally biased region" description="Gly residues" evidence="1">
    <location>
        <begin position="28"/>
        <end position="37"/>
    </location>
</feature>